<keyword evidence="9 12" id="KW-0234">DNA repair</keyword>
<dbReference type="InterPro" id="IPR004036">
    <property type="entry name" value="Endonuclease-III-like_CS2"/>
</dbReference>
<proteinExistence type="inferred from homology"/>
<keyword evidence="8 12" id="KW-0238">DNA-binding</keyword>
<dbReference type="Gene3D" id="1.10.1670.10">
    <property type="entry name" value="Helix-hairpin-Helix base-excision DNA repair enzymes (C-terminal)"/>
    <property type="match status" value="1"/>
</dbReference>
<evidence type="ECO:0000256" key="4">
    <source>
        <dbReference type="ARBA" id="ARBA00022763"/>
    </source>
</evidence>
<evidence type="ECO:0000259" key="13">
    <source>
        <dbReference type="SMART" id="SM00478"/>
    </source>
</evidence>
<evidence type="ECO:0000256" key="5">
    <source>
        <dbReference type="ARBA" id="ARBA00022801"/>
    </source>
</evidence>
<dbReference type="SMART" id="SM00478">
    <property type="entry name" value="ENDO3c"/>
    <property type="match status" value="1"/>
</dbReference>
<keyword evidence="14" id="KW-0255">Endonuclease</keyword>
<dbReference type="GO" id="GO:0046872">
    <property type="term" value="F:metal ion binding"/>
    <property type="evidence" value="ECO:0007669"/>
    <property type="project" value="UniProtKB-KW"/>
</dbReference>
<feature type="binding site" evidence="12">
    <location>
        <position position="203"/>
    </location>
    <ligand>
        <name>[4Fe-4S] cluster</name>
        <dbReference type="ChEBI" id="CHEBI:49883"/>
    </ligand>
</feature>
<protein>
    <recommendedName>
        <fullName evidence="12">Endonuclease III</fullName>
        <ecNumber evidence="12">4.2.99.18</ecNumber>
    </recommendedName>
    <alternativeName>
        <fullName evidence="12">DNA-(apurinic or apyrimidinic site) lyase</fullName>
    </alternativeName>
</protein>
<evidence type="ECO:0000256" key="10">
    <source>
        <dbReference type="ARBA" id="ARBA00023239"/>
    </source>
</evidence>
<evidence type="ECO:0000256" key="9">
    <source>
        <dbReference type="ARBA" id="ARBA00023204"/>
    </source>
</evidence>
<dbReference type="Pfam" id="PF00730">
    <property type="entry name" value="HhH-GPD"/>
    <property type="match status" value="1"/>
</dbReference>
<evidence type="ECO:0000256" key="3">
    <source>
        <dbReference type="ARBA" id="ARBA00022723"/>
    </source>
</evidence>
<keyword evidence="11 12" id="KW-0326">Glycosidase</keyword>
<sequence>MNKNTRVLILRNFKRYFSNSKIELNYCSLFELLIFIMLSAKSSDIQVINVTKKLFLYISKPSDVIQLGFKKLKDIIRSVGLFNKKAIFIFKTCRYLIDIYDEKIPMDIDQLLQLPGVGRKTANLFLNIVLKKNFIAVDTHVFRVANRTGFAVGTSVNIVEKKLFRVVPAKFQSRIHTWFGLHGRSFCKSISPKCSSCIINTWCEYFNKIKK</sequence>
<dbReference type="InterPro" id="IPR003265">
    <property type="entry name" value="HhH-GPD_domain"/>
</dbReference>
<evidence type="ECO:0000256" key="11">
    <source>
        <dbReference type="ARBA" id="ARBA00023295"/>
    </source>
</evidence>
<accession>A0A451CYF5</accession>
<dbReference type="InterPro" id="IPR005759">
    <property type="entry name" value="Nth"/>
</dbReference>
<feature type="domain" description="HhH-GPD" evidence="13">
    <location>
        <begin position="38"/>
        <end position="185"/>
    </location>
</feature>
<dbReference type="InterPro" id="IPR004035">
    <property type="entry name" value="Endouclease-III_FeS-bd_BS"/>
</dbReference>
<dbReference type="GO" id="GO:0006285">
    <property type="term" value="P:base-excision repair, AP site formation"/>
    <property type="evidence" value="ECO:0007669"/>
    <property type="project" value="TreeGrafter"/>
</dbReference>
<comment type="function">
    <text evidence="12">DNA repair enzyme that has both DNA N-glycosylase activity and AP-lyase activity. The DNA N-glycosylase activity releases various damaged pyrimidines from DNA by cleaving the N-glycosidic bond, leaving an AP (apurinic/apyrimidinic) site. The AP-lyase activity cleaves the phosphodiester bond 3' to the AP site by a beta-elimination, leaving a 3'-terminal unsaturated sugar and a product with a terminal 5'-phosphate.</text>
</comment>
<evidence type="ECO:0000313" key="15">
    <source>
        <dbReference type="Proteomes" id="UP000294404"/>
    </source>
</evidence>
<organism evidence="14 15">
    <name type="scientific">Buchnera aphidicola</name>
    <name type="common">Cinara cuneomaculata</name>
    <dbReference type="NCBI Taxonomy" id="1660040"/>
    <lineage>
        <taxon>Bacteria</taxon>
        <taxon>Pseudomonadati</taxon>
        <taxon>Pseudomonadota</taxon>
        <taxon>Gammaproteobacteria</taxon>
        <taxon>Enterobacterales</taxon>
        <taxon>Erwiniaceae</taxon>
        <taxon>Buchnera</taxon>
    </lineage>
</organism>
<dbReference type="AlphaFoldDB" id="A0A451CYF5"/>
<keyword evidence="10 12" id="KW-0456">Lyase</keyword>
<keyword evidence="2 12" id="KW-0004">4Fe-4S</keyword>
<evidence type="ECO:0000256" key="12">
    <source>
        <dbReference type="HAMAP-Rule" id="MF_00942"/>
    </source>
</evidence>
<dbReference type="InterPro" id="IPR000445">
    <property type="entry name" value="HhH_motif"/>
</dbReference>
<evidence type="ECO:0000256" key="1">
    <source>
        <dbReference type="ARBA" id="ARBA00008343"/>
    </source>
</evidence>
<keyword evidence="6 12" id="KW-0408">Iron</keyword>
<comment type="cofactor">
    <cofactor evidence="12">
        <name>[4Fe-4S] cluster</name>
        <dbReference type="ChEBI" id="CHEBI:49883"/>
    </cofactor>
    <text evidence="12">Binds 1 [4Fe-4S] cluster.</text>
</comment>
<dbReference type="GO" id="GO:0003677">
    <property type="term" value="F:DNA binding"/>
    <property type="evidence" value="ECO:0007669"/>
    <property type="project" value="UniProtKB-UniRule"/>
</dbReference>
<reference evidence="14 15" key="1">
    <citation type="submission" date="2019-02" db="EMBL/GenBank/DDBJ databases">
        <authorList>
            <person name="Manzano-Marin A."/>
            <person name="Manzano-Marin A."/>
        </authorList>
    </citation>
    <scope>NUCLEOTIDE SEQUENCE [LARGE SCALE GENOMIC DNA]</scope>
    <source>
        <strain evidence="14 15">BuCicuneomaculata</strain>
    </source>
</reference>
<feature type="binding site" evidence="12">
    <location>
        <position position="194"/>
    </location>
    <ligand>
        <name>[4Fe-4S] cluster</name>
        <dbReference type="ChEBI" id="CHEBI:49883"/>
    </ligand>
</feature>
<gene>
    <name evidence="12 14" type="primary">nth</name>
    <name evidence="14" type="ORF">BUCICUMA2628_081</name>
</gene>
<dbReference type="PROSITE" id="PS01155">
    <property type="entry name" value="ENDONUCLEASE_III_2"/>
    <property type="match status" value="1"/>
</dbReference>
<dbReference type="OrthoDB" id="9800977at2"/>
<evidence type="ECO:0000256" key="8">
    <source>
        <dbReference type="ARBA" id="ARBA00023125"/>
    </source>
</evidence>
<dbReference type="EC" id="4.2.99.18" evidence="12"/>
<keyword evidence="4 12" id="KW-0227">DNA damage</keyword>
<feature type="binding site" evidence="12">
    <location>
        <position position="197"/>
    </location>
    <ligand>
        <name>[4Fe-4S] cluster</name>
        <dbReference type="ChEBI" id="CHEBI:49883"/>
    </ligand>
</feature>
<evidence type="ECO:0000313" key="14">
    <source>
        <dbReference type="EMBL" id="VFP78060.1"/>
    </source>
</evidence>
<dbReference type="RefSeq" id="WP_154027145.1">
    <property type="nucleotide sequence ID" value="NZ_LR217695.1"/>
</dbReference>
<comment type="similarity">
    <text evidence="1 12">Belongs to the Nth/MutY family.</text>
</comment>
<evidence type="ECO:0000256" key="6">
    <source>
        <dbReference type="ARBA" id="ARBA00023004"/>
    </source>
</evidence>
<name>A0A451CYF5_9GAMM</name>
<evidence type="ECO:0000256" key="7">
    <source>
        <dbReference type="ARBA" id="ARBA00023014"/>
    </source>
</evidence>
<dbReference type="PANTHER" id="PTHR10359:SF18">
    <property type="entry name" value="ENDONUCLEASE III"/>
    <property type="match status" value="1"/>
</dbReference>
<dbReference type="GO" id="GO:0019104">
    <property type="term" value="F:DNA N-glycosylase activity"/>
    <property type="evidence" value="ECO:0007669"/>
    <property type="project" value="UniProtKB-UniRule"/>
</dbReference>
<dbReference type="PROSITE" id="PS00764">
    <property type="entry name" value="ENDONUCLEASE_III_1"/>
    <property type="match status" value="1"/>
</dbReference>
<dbReference type="GO" id="GO:0140078">
    <property type="term" value="F:class I DNA-(apurinic or apyrimidinic site) endonuclease activity"/>
    <property type="evidence" value="ECO:0007669"/>
    <property type="project" value="UniProtKB-EC"/>
</dbReference>
<evidence type="ECO:0000256" key="2">
    <source>
        <dbReference type="ARBA" id="ARBA00022485"/>
    </source>
</evidence>
<dbReference type="PANTHER" id="PTHR10359">
    <property type="entry name" value="A/G-SPECIFIC ADENINE GLYCOSYLASE/ENDONUCLEASE III"/>
    <property type="match status" value="1"/>
</dbReference>
<feature type="binding site" evidence="12">
    <location>
        <position position="187"/>
    </location>
    <ligand>
        <name>[4Fe-4S] cluster</name>
        <dbReference type="ChEBI" id="CHEBI:49883"/>
    </ligand>
</feature>
<dbReference type="Gene3D" id="1.10.340.30">
    <property type="entry name" value="Hypothetical protein, domain 2"/>
    <property type="match status" value="1"/>
</dbReference>
<comment type="catalytic activity">
    <reaction evidence="12">
        <text>2'-deoxyribonucleotide-(2'-deoxyribose 5'-phosphate)-2'-deoxyribonucleotide-DNA = a 3'-end 2'-deoxyribonucleotide-(2,3-dehydro-2,3-deoxyribose 5'-phosphate)-DNA + a 5'-end 5'-phospho-2'-deoxyribonucleoside-DNA + H(+)</text>
        <dbReference type="Rhea" id="RHEA:66592"/>
        <dbReference type="Rhea" id="RHEA-COMP:13180"/>
        <dbReference type="Rhea" id="RHEA-COMP:16897"/>
        <dbReference type="Rhea" id="RHEA-COMP:17067"/>
        <dbReference type="ChEBI" id="CHEBI:15378"/>
        <dbReference type="ChEBI" id="CHEBI:136412"/>
        <dbReference type="ChEBI" id="CHEBI:157695"/>
        <dbReference type="ChEBI" id="CHEBI:167181"/>
        <dbReference type="EC" id="4.2.99.18"/>
    </reaction>
</comment>
<dbReference type="Pfam" id="PF00633">
    <property type="entry name" value="HHH"/>
    <property type="match status" value="1"/>
</dbReference>
<dbReference type="HAMAP" id="MF_00942">
    <property type="entry name" value="Nth"/>
    <property type="match status" value="1"/>
</dbReference>
<keyword evidence="3 12" id="KW-0479">Metal-binding</keyword>
<dbReference type="FunFam" id="1.10.1670.10:FF:000001">
    <property type="entry name" value="Endonuclease III"/>
    <property type="match status" value="1"/>
</dbReference>
<dbReference type="InterPro" id="IPR011257">
    <property type="entry name" value="DNA_glycosylase"/>
</dbReference>
<dbReference type="EMBL" id="LR217695">
    <property type="protein sequence ID" value="VFP78060.1"/>
    <property type="molecule type" value="Genomic_DNA"/>
</dbReference>
<keyword evidence="7 12" id="KW-0411">Iron-sulfur</keyword>
<dbReference type="GO" id="GO:0051539">
    <property type="term" value="F:4 iron, 4 sulfur cluster binding"/>
    <property type="evidence" value="ECO:0007669"/>
    <property type="project" value="UniProtKB-UniRule"/>
</dbReference>
<dbReference type="FunFam" id="1.10.340.30:FF:000001">
    <property type="entry name" value="Endonuclease III"/>
    <property type="match status" value="1"/>
</dbReference>
<dbReference type="Proteomes" id="UP000294404">
    <property type="component" value="Chromosome"/>
</dbReference>
<keyword evidence="14" id="KW-0540">Nuclease</keyword>
<dbReference type="CDD" id="cd00056">
    <property type="entry name" value="ENDO3c"/>
    <property type="match status" value="1"/>
</dbReference>
<dbReference type="SUPFAM" id="SSF48150">
    <property type="entry name" value="DNA-glycosylase"/>
    <property type="match status" value="1"/>
</dbReference>
<dbReference type="InterPro" id="IPR023170">
    <property type="entry name" value="HhH_base_excis_C"/>
</dbReference>
<keyword evidence="5 12" id="KW-0378">Hydrolase</keyword>
<dbReference type="PIRSF" id="PIRSF001435">
    <property type="entry name" value="Nth"/>
    <property type="match status" value="1"/>
</dbReference>